<sequence>MPSSPGSRSPSPRQEDRTSTGVVVVTGASSGPGAETAALDVTDPAADRGTAMTDSVGALAQCEAALEVFRRQQRGEAGVAPLAGGRRSERPRGTVDTGTGVRAVVAATEAREAEAHLPARPWVPIGVGVRVLPLPVVRRLS</sequence>
<comment type="caution">
    <text evidence="2">The sequence shown here is derived from an EMBL/GenBank/DDBJ whole genome shotgun (WGS) entry which is preliminary data.</text>
</comment>
<evidence type="ECO:0000313" key="3">
    <source>
        <dbReference type="Proteomes" id="UP000246661"/>
    </source>
</evidence>
<feature type="region of interest" description="Disordered" evidence="1">
    <location>
        <begin position="1"/>
        <end position="37"/>
    </location>
</feature>
<keyword evidence="3" id="KW-1185">Reference proteome</keyword>
<dbReference type="RefSeq" id="WP_245900061.1">
    <property type="nucleotide sequence ID" value="NZ_QGTX01000001.1"/>
</dbReference>
<reference evidence="3" key="1">
    <citation type="submission" date="2018-05" db="EMBL/GenBank/DDBJ databases">
        <authorList>
            <person name="Klenk H.-P."/>
            <person name="Huntemann M."/>
            <person name="Clum A."/>
            <person name="Pillay M."/>
            <person name="Palaniappan K."/>
            <person name="Varghese N."/>
            <person name="Mikhailova N."/>
            <person name="Stamatis D."/>
            <person name="Reddy T."/>
            <person name="Daum C."/>
            <person name="Shapiro N."/>
            <person name="Ivanova N."/>
            <person name="Kyrpides N."/>
            <person name="Woyke T."/>
        </authorList>
    </citation>
    <scope>NUCLEOTIDE SEQUENCE [LARGE SCALE GENOMIC DNA]</scope>
    <source>
        <strain evidence="3">DSM 45417</strain>
    </source>
</reference>
<organism evidence="2 3">
    <name type="scientific">Geodermatophilus normandii</name>
    <dbReference type="NCBI Taxonomy" id="1137989"/>
    <lineage>
        <taxon>Bacteria</taxon>
        <taxon>Bacillati</taxon>
        <taxon>Actinomycetota</taxon>
        <taxon>Actinomycetes</taxon>
        <taxon>Geodermatophilales</taxon>
        <taxon>Geodermatophilaceae</taxon>
        <taxon>Geodermatophilus</taxon>
    </lineage>
</organism>
<accession>A0A317QK49</accession>
<dbReference type="AlphaFoldDB" id="A0A317QK49"/>
<dbReference type="Proteomes" id="UP000246661">
    <property type="component" value="Unassembled WGS sequence"/>
</dbReference>
<proteinExistence type="predicted"/>
<gene>
    <name evidence="2" type="ORF">JD79_02543</name>
</gene>
<evidence type="ECO:0000256" key="1">
    <source>
        <dbReference type="SAM" id="MobiDB-lite"/>
    </source>
</evidence>
<dbReference type="EMBL" id="QGTX01000001">
    <property type="protein sequence ID" value="PWW23369.1"/>
    <property type="molecule type" value="Genomic_DNA"/>
</dbReference>
<feature type="compositionally biased region" description="Low complexity" evidence="1">
    <location>
        <begin position="19"/>
        <end position="31"/>
    </location>
</feature>
<evidence type="ECO:0000313" key="2">
    <source>
        <dbReference type="EMBL" id="PWW23369.1"/>
    </source>
</evidence>
<feature type="region of interest" description="Disordered" evidence="1">
    <location>
        <begin position="75"/>
        <end position="100"/>
    </location>
</feature>
<feature type="compositionally biased region" description="Low complexity" evidence="1">
    <location>
        <begin position="1"/>
        <end position="12"/>
    </location>
</feature>
<name>A0A317QK49_9ACTN</name>
<protein>
    <submittedName>
        <fullName evidence="2">Uncharacterized protein</fullName>
    </submittedName>
</protein>